<evidence type="ECO:0000313" key="2">
    <source>
        <dbReference type="Proteomes" id="UP000265540"/>
    </source>
</evidence>
<dbReference type="EMBL" id="QZJF01000016">
    <property type="protein sequence ID" value="RJR27145.1"/>
    <property type="molecule type" value="Genomic_DNA"/>
</dbReference>
<evidence type="ECO:0000313" key="1">
    <source>
        <dbReference type="EMBL" id="RJR27145.1"/>
    </source>
</evidence>
<accession>A0A3A4ZD39</accession>
<reference evidence="1 2" key="1">
    <citation type="journal article" date="2017" name="ISME J.">
        <title>Energy and carbon metabolisms in a deep terrestrial subsurface fluid microbial community.</title>
        <authorList>
            <person name="Momper L."/>
            <person name="Jungbluth S.P."/>
            <person name="Lee M.D."/>
            <person name="Amend J.P."/>
        </authorList>
    </citation>
    <scope>NUCLEOTIDE SEQUENCE [LARGE SCALE GENOMIC DNA]</scope>
    <source>
        <strain evidence="1">SURF_46</strain>
    </source>
</reference>
<protein>
    <submittedName>
        <fullName evidence="1">Uncharacterized protein</fullName>
    </submittedName>
</protein>
<proteinExistence type="predicted"/>
<name>A0A3A4ZD39_UNCKA</name>
<organism evidence="1 2">
    <name type="scientific">candidate division WWE3 bacterium</name>
    <dbReference type="NCBI Taxonomy" id="2053526"/>
    <lineage>
        <taxon>Bacteria</taxon>
        <taxon>Katanobacteria</taxon>
    </lineage>
</organism>
<comment type="caution">
    <text evidence="1">The sequence shown here is derived from an EMBL/GenBank/DDBJ whole genome shotgun (WGS) entry which is preliminary data.</text>
</comment>
<gene>
    <name evidence="1" type="ORF">C4561_03205</name>
</gene>
<sequence>MNDQNLLKQFLFDLLNGIGIDNADEVSTDVADKIFRNAVLRLGADTKSKIGSDEIFTPTANIEELTQVIKKYWKEDEIQTHLEESIRVMLQDFLQEIGKDLNDEQKQKLIMLGYEYRDRARS</sequence>
<dbReference type="Proteomes" id="UP000265540">
    <property type="component" value="Unassembled WGS sequence"/>
</dbReference>
<dbReference type="AlphaFoldDB" id="A0A3A4ZD39"/>